<dbReference type="GO" id="GO:0005524">
    <property type="term" value="F:ATP binding"/>
    <property type="evidence" value="ECO:0007669"/>
    <property type="project" value="UniProtKB-UniRule"/>
</dbReference>
<dbReference type="eggNOG" id="COG0751">
    <property type="taxonomic scope" value="Bacteria"/>
</dbReference>
<sequence length="721" mass="80807">MSNFLLEIGTEELPADFARLAISQLEELVQNDLKQNRIQYELIRCSSTPRRIFVIVNNLASSSDDFVEERKGPPATKAFKNGCPTPAAEGFAKRYGLLVEDLEIRETVKGPFVFGKVVEKGGPSKDLLVDLIPNWINSIQGKRFMRWGSGDSRFSRPVRWLVALLDDNEIKVKLPDTDPEILSGRLSRGHRLVSNEILIESSGEYFEILRGAGVIVDREERLDLIKSLVEKSSLEVNATADLTSKLLNELTDLVELPYLIRGEFNESFLELPAEVLSTVMQVHQRYIPLYKNDDEVDPLALEAKGILTPFFLCICNGLPQSKDLIKEGNERVLKARFADAKFFINADRGLSSTSRTDQLKNVTFADGLGSLYDRVKRIEWLAELFIKTVNFPEGNSNFLRKASSLCKHDLVSHMVGEFPELQGIIGAKYLLAEGESREVALAVLEQYLPRGYADKLPESFVGSALALIERIELLLSIYSKGERPSGSSDPYALRRAGNGVLQIIWNKEWKINLLELLTISSSYWLKLFPSFKVDEENLLSDLLDFFHQRIVSLLEESSIDVDIIQAVAGETIPHERLLADPTDVFERVTLLQQMRTSKKLSAVQSVVNRASKLAEKGTLNTDVLSASNVVDPSLFESQSENSMLEVINSLEPIAISNSPDRYMKLAEGLAFGSKALAEFFDGEQSVMVMTTNKSIRENRLNLLSVLRNQAQLIADFNLITH</sequence>
<dbReference type="Pfam" id="PF02092">
    <property type="entry name" value="tRNA_synt_2f"/>
    <property type="match status" value="1"/>
</dbReference>
<evidence type="ECO:0000256" key="3">
    <source>
        <dbReference type="ARBA" id="ARBA00022741"/>
    </source>
</evidence>
<dbReference type="HOGENOM" id="CLU_007220_2_2_3"/>
<dbReference type="InterPro" id="IPR006194">
    <property type="entry name" value="Gly-tRNA-synth_heterodimer"/>
</dbReference>
<dbReference type="HAMAP" id="MF_00255">
    <property type="entry name" value="Gly_tRNA_synth_beta"/>
    <property type="match status" value="1"/>
</dbReference>
<evidence type="ECO:0000256" key="1">
    <source>
        <dbReference type="ARBA" id="ARBA00008226"/>
    </source>
</evidence>
<protein>
    <recommendedName>
        <fullName evidence="8">Glycine--tRNA ligase beta subunit</fullName>
        <ecNumber evidence="8">6.1.1.14</ecNumber>
    </recommendedName>
    <alternativeName>
        <fullName evidence="8">Glycyl-tRNA synthetase beta subunit</fullName>
        <shortName evidence="8">GlyRS</shortName>
    </alternativeName>
</protein>
<dbReference type="PATRIC" id="fig|167539.5.peg.878"/>
<keyword evidence="10" id="KW-1185">Reference proteome</keyword>
<dbReference type="OrthoDB" id="9775440at2"/>
<proteinExistence type="inferred from homology"/>
<gene>
    <name evidence="8 9" type="primary">glyS</name>
    <name evidence="9" type="ordered locus">Pro_0831</name>
</gene>
<keyword evidence="3 8" id="KW-0547">Nucleotide-binding</keyword>
<keyword evidence="8" id="KW-0963">Cytoplasm</keyword>
<dbReference type="NCBIfam" id="TIGR00211">
    <property type="entry name" value="glyS"/>
    <property type="match status" value="1"/>
</dbReference>
<evidence type="ECO:0000256" key="4">
    <source>
        <dbReference type="ARBA" id="ARBA00022840"/>
    </source>
</evidence>
<dbReference type="GO" id="GO:0005829">
    <property type="term" value="C:cytosol"/>
    <property type="evidence" value="ECO:0007669"/>
    <property type="project" value="TreeGrafter"/>
</dbReference>
<name>Q7VCB0_PROMA</name>
<evidence type="ECO:0000313" key="9">
    <source>
        <dbReference type="EMBL" id="AAP99875.1"/>
    </source>
</evidence>
<evidence type="ECO:0000256" key="6">
    <source>
        <dbReference type="ARBA" id="ARBA00023146"/>
    </source>
</evidence>
<comment type="subcellular location">
    <subcellularLocation>
        <location evidence="8">Cytoplasm</location>
    </subcellularLocation>
</comment>
<dbReference type="EC" id="6.1.1.14" evidence="8"/>
<keyword evidence="6 8" id="KW-0030">Aminoacyl-tRNA synthetase</keyword>
<dbReference type="InterPro" id="IPR015944">
    <property type="entry name" value="Gly-tRNA-synth_bsu"/>
</dbReference>
<keyword evidence="4 8" id="KW-0067">ATP-binding</keyword>
<keyword evidence="2 8" id="KW-0436">Ligase</keyword>
<evidence type="ECO:0000313" key="10">
    <source>
        <dbReference type="Proteomes" id="UP000001420"/>
    </source>
</evidence>
<keyword evidence="5 8" id="KW-0648">Protein biosynthesis</keyword>
<dbReference type="EnsemblBacteria" id="AAP99875">
    <property type="protein sequence ID" value="AAP99875"/>
    <property type="gene ID" value="Pro_0831"/>
</dbReference>
<dbReference type="STRING" id="167539.Pro_0831"/>
<comment type="subunit">
    <text evidence="8">Tetramer of two alpha and two beta subunits.</text>
</comment>
<dbReference type="EMBL" id="AE017126">
    <property type="protein sequence ID" value="AAP99875.1"/>
    <property type="molecule type" value="Genomic_DNA"/>
</dbReference>
<comment type="catalytic activity">
    <reaction evidence="7 8">
        <text>tRNA(Gly) + glycine + ATP = glycyl-tRNA(Gly) + AMP + diphosphate</text>
        <dbReference type="Rhea" id="RHEA:16013"/>
        <dbReference type="Rhea" id="RHEA-COMP:9664"/>
        <dbReference type="Rhea" id="RHEA-COMP:9683"/>
        <dbReference type="ChEBI" id="CHEBI:30616"/>
        <dbReference type="ChEBI" id="CHEBI:33019"/>
        <dbReference type="ChEBI" id="CHEBI:57305"/>
        <dbReference type="ChEBI" id="CHEBI:78442"/>
        <dbReference type="ChEBI" id="CHEBI:78522"/>
        <dbReference type="ChEBI" id="CHEBI:456215"/>
        <dbReference type="EC" id="6.1.1.14"/>
    </reaction>
</comment>
<evidence type="ECO:0000256" key="7">
    <source>
        <dbReference type="ARBA" id="ARBA00047937"/>
    </source>
</evidence>
<accession>Q7VCB0</accession>
<evidence type="ECO:0000256" key="2">
    <source>
        <dbReference type="ARBA" id="ARBA00022598"/>
    </source>
</evidence>
<reference evidence="9 10" key="1">
    <citation type="journal article" date="2003" name="Proc. Natl. Acad. Sci. U.S.A.">
        <title>Genome sequence of the cyanobacterium Prochlorococcus marinus SS120, a nearly minimal oxyphototrophic genome.</title>
        <authorList>
            <person name="Dufresne A."/>
            <person name="Salanoubat M."/>
            <person name="Partensky F."/>
            <person name="Artiguenave F."/>
            <person name="Axmann I.M."/>
            <person name="Barbe V."/>
            <person name="Duprat S."/>
            <person name="Galperin M.Y."/>
            <person name="Koonin E.V."/>
            <person name="Le Gall F."/>
            <person name="Makarova K.S."/>
            <person name="Ostrowski M."/>
            <person name="Oztas S."/>
            <person name="Robert C."/>
            <person name="Rogozin I.B."/>
            <person name="Scanlan D.J."/>
            <person name="Tandeau de Marsac N."/>
            <person name="Weissenbach J."/>
            <person name="Wincker P."/>
            <person name="Wolf Y.I."/>
            <person name="Hess W.R."/>
        </authorList>
    </citation>
    <scope>NUCLEOTIDE SEQUENCE [LARGE SCALE GENOMIC DNA]</scope>
    <source>
        <strain evidence="10">SARG / CCMP1375 / SS120</strain>
    </source>
</reference>
<dbReference type="PRINTS" id="PR01045">
    <property type="entry name" value="TRNASYNTHGB"/>
</dbReference>
<comment type="similarity">
    <text evidence="1 8">Belongs to the class-II aminoacyl-tRNA synthetase family.</text>
</comment>
<dbReference type="RefSeq" id="WP_011124983.1">
    <property type="nucleotide sequence ID" value="NC_005042.1"/>
</dbReference>
<organism evidence="9 10">
    <name type="scientific">Prochlorococcus marinus (strain SARG / CCMP1375 / SS120)</name>
    <dbReference type="NCBI Taxonomy" id="167539"/>
    <lineage>
        <taxon>Bacteria</taxon>
        <taxon>Bacillati</taxon>
        <taxon>Cyanobacteriota</taxon>
        <taxon>Cyanophyceae</taxon>
        <taxon>Synechococcales</taxon>
        <taxon>Prochlorococcaceae</taxon>
        <taxon>Prochlorococcus</taxon>
    </lineage>
</organism>
<dbReference type="GO" id="GO:0004820">
    <property type="term" value="F:glycine-tRNA ligase activity"/>
    <property type="evidence" value="ECO:0007669"/>
    <property type="project" value="UniProtKB-UniRule"/>
</dbReference>
<dbReference type="AlphaFoldDB" id="Q7VCB0"/>
<evidence type="ECO:0000256" key="5">
    <source>
        <dbReference type="ARBA" id="ARBA00022917"/>
    </source>
</evidence>
<dbReference type="SUPFAM" id="SSF109604">
    <property type="entry name" value="HD-domain/PDEase-like"/>
    <property type="match status" value="1"/>
</dbReference>
<dbReference type="Proteomes" id="UP000001420">
    <property type="component" value="Chromosome"/>
</dbReference>
<evidence type="ECO:0000256" key="8">
    <source>
        <dbReference type="HAMAP-Rule" id="MF_00255"/>
    </source>
</evidence>
<dbReference type="PANTHER" id="PTHR30075:SF2">
    <property type="entry name" value="GLYCINE--TRNA LIGASE, CHLOROPLASTIC_MITOCHONDRIAL 2"/>
    <property type="match status" value="1"/>
</dbReference>
<dbReference type="PANTHER" id="PTHR30075">
    <property type="entry name" value="GLYCYL-TRNA SYNTHETASE"/>
    <property type="match status" value="1"/>
</dbReference>
<dbReference type="KEGG" id="pma:Pro_0831"/>
<dbReference type="GO" id="GO:0006426">
    <property type="term" value="P:glycyl-tRNA aminoacylation"/>
    <property type="evidence" value="ECO:0007669"/>
    <property type="project" value="UniProtKB-UniRule"/>
</dbReference>
<dbReference type="PROSITE" id="PS50861">
    <property type="entry name" value="AA_TRNA_LIGASE_II_GLYAB"/>
    <property type="match status" value="1"/>
</dbReference>